<name>A0AAE0GKA3_9CHLO</name>
<sequence length="191" mass="21800">MEEGAPILHQEPDLDIPIITKGNTDIGELVQPGEMEITGVIHKDQGGDGPPQPKQNSDPEDEEALMRRSTRRDARRNEKEPCRKLRKPGEKGRTTVDEEEEKTAEWRTGGTREVAMEEPDREMAGHMLEQRREWKEEDIHVIVLTEVKTTHRDMMNKFRDMGYTAVGTEVANAVERKGRNKQGLGEGWSPY</sequence>
<dbReference type="AlphaFoldDB" id="A0AAE0GKA3"/>
<evidence type="ECO:0000313" key="3">
    <source>
        <dbReference type="Proteomes" id="UP001190700"/>
    </source>
</evidence>
<comment type="caution">
    <text evidence="2">The sequence shown here is derived from an EMBL/GenBank/DDBJ whole genome shotgun (WGS) entry which is preliminary data.</text>
</comment>
<evidence type="ECO:0000313" key="2">
    <source>
        <dbReference type="EMBL" id="KAK3279626.1"/>
    </source>
</evidence>
<reference evidence="2 3" key="1">
    <citation type="journal article" date="2015" name="Genome Biol. Evol.">
        <title>Comparative Genomics of a Bacterivorous Green Alga Reveals Evolutionary Causalities and Consequences of Phago-Mixotrophic Mode of Nutrition.</title>
        <authorList>
            <person name="Burns J.A."/>
            <person name="Paasch A."/>
            <person name="Narechania A."/>
            <person name="Kim E."/>
        </authorList>
    </citation>
    <scope>NUCLEOTIDE SEQUENCE [LARGE SCALE GENOMIC DNA]</scope>
    <source>
        <strain evidence="2 3">PLY_AMNH</strain>
    </source>
</reference>
<accession>A0AAE0GKA3</accession>
<keyword evidence="3" id="KW-1185">Reference proteome</keyword>
<dbReference type="EMBL" id="LGRX02004755">
    <property type="protein sequence ID" value="KAK3279626.1"/>
    <property type="molecule type" value="Genomic_DNA"/>
</dbReference>
<organism evidence="2 3">
    <name type="scientific">Cymbomonas tetramitiformis</name>
    <dbReference type="NCBI Taxonomy" id="36881"/>
    <lineage>
        <taxon>Eukaryota</taxon>
        <taxon>Viridiplantae</taxon>
        <taxon>Chlorophyta</taxon>
        <taxon>Pyramimonadophyceae</taxon>
        <taxon>Pyramimonadales</taxon>
        <taxon>Pyramimonadaceae</taxon>
        <taxon>Cymbomonas</taxon>
    </lineage>
</organism>
<dbReference type="Proteomes" id="UP001190700">
    <property type="component" value="Unassembled WGS sequence"/>
</dbReference>
<evidence type="ECO:0000256" key="1">
    <source>
        <dbReference type="SAM" id="MobiDB-lite"/>
    </source>
</evidence>
<proteinExistence type="predicted"/>
<feature type="compositionally biased region" description="Basic and acidic residues" evidence="1">
    <location>
        <begin position="71"/>
        <end position="96"/>
    </location>
</feature>
<protein>
    <submittedName>
        <fullName evidence="2">Uncharacterized protein</fullName>
    </submittedName>
</protein>
<feature type="region of interest" description="Disordered" evidence="1">
    <location>
        <begin position="25"/>
        <end position="112"/>
    </location>
</feature>
<gene>
    <name evidence="2" type="ORF">CYMTET_12488</name>
</gene>